<accession>A0A1N7SMZ7</accession>
<name>A0A1N7SMZ7_9BURK</name>
<evidence type="ECO:0000313" key="1">
    <source>
        <dbReference type="EMBL" id="SIT48769.1"/>
    </source>
</evidence>
<comment type="caution">
    <text evidence="1">The sequence shown here is derived from an EMBL/GenBank/DDBJ whole genome shotgun (WGS) entry which is preliminary data.</text>
</comment>
<reference evidence="1" key="1">
    <citation type="submission" date="2016-12" db="EMBL/GenBank/DDBJ databases">
        <authorList>
            <person name="Moulin L."/>
        </authorList>
    </citation>
    <scope>NUCLEOTIDE SEQUENCE [LARGE SCALE GENOMIC DNA]</scope>
    <source>
        <strain evidence="1">STM 7183</strain>
    </source>
</reference>
<dbReference type="Proteomes" id="UP000195569">
    <property type="component" value="Unassembled WGS sequence"/>
</dbReference>
<gene>
    <name evidence="1" type="ORF">BN2476_650039</name>
</gene>
<dbReference type="AlphaFoldDB" id="A0A1N7SMZ7"/>
<evidence type="ECO:0000313" key="2">
    <source>
        <dbReference type="Proteomes" id="UP000195569"/>
    </source>
</evidence>
<sequence>MHGEQCVRLFQPLRAAATIIGLTRAKAIVDKGEGKGRAGLDNAPATF</sequence>
<proteinExistence type="predicted"/>
<keyword evidence="2" id="KW-1185">Reference proteome</keyword>
<protein>
    <submittedName>
        <fullName evidence="1">Uncharacterized protein</fullName>
    </submittedName>
</protein>
<dbReference type="EMBL" id="CYGY02000065">
    <property type="protein sequence ID" value="SIT48769.1"/>
    <property type="molecule type" value="Genomic_DNA"/>
</dbReference>
<organism evidence="1 2">
    <name type="scientific">Paraburkholderia piptadeniae</name>
    <dbReference type="NCBI Taxonomy" id="1701573"/>
    <lineage>
        <taxon>Bacteria</taxon>
        <taxon>Pseudomonadati</taxon>
        <taxon>Pseudomonadota</taxon>
        <taxon>Betaproteobacteria</taxon>
        <taxon>Burkholderiales</taxon>
        <taxon>Burkholderiaceae</taxon>
        <taxon>Paraburkholderia</taxon>
    </lineage>
</organism>